<keyword evidence="6" id="KW-0378">Hydrolase</keyword>
<evidence type="ECO:0000313" key="17">
    <source>
        <dbReference type="Proteomes" id="UP001320119"/>
    </source>
</evidence>
<dbReference type="Pfam" id="PF22244">
    <property type="entry name" value="GCE_fung"/>
    <property type="match status" value="1"/>
</dbReference>
<dbReference type="SUPFAM" id="SSF53474">
    <property type="entry name" value="alpha/beta-Hydrolases"/>
    <property type="match status" value="1"/>
</dbReference>
<feature type="domain" description="4-O-methyl-glucuronoyl methylesterase-like" evidence="15">
    <location>
        <begin position="330"/>
        <end position="565"/>
    </location>
</feature>
<dbReference type="InterPro" id="IPR054579">
    <property type="entry name" value="GCE-like_dom"/>
</dbReference>
<reference evidence="16 17" key="1">
    <citation type="journal article" date="2022" name="IScience">
        <title>An ultrasensitive nanofiber-based assay for enzymatic hydrolysis and deep-sea microbial degradation of cellulose.</title>
        <authorList>
            <person name="Tsudome M."/>
            <person name="Tachioka M."/>
            <person name="Miyazaki M."/>
            <person name="Uchimura K."/>
            <person name="Tsuda M."/>
            <person name="Takaki Y."/>
            <person name="Deguchi S."/>
        </authorList>
    </citation>
    <scope>NUCLEOTIDE SEQUENCE [LARGE SCALE GENOMIC DNA]</scope>
    <source>
        <strain evidence="16 17">GE09</strain>
    </source>
</reference>
<evidence type="ECO:0000256" key="7">
    <source>
        <dbReference type="ARBA" id="ARBA00022824"/>
    </source>
</evidence>
<dbReference type="KEGG" id="marq:MARGE09_P3994"/>
<keyword evidence="4" id="KW-0812">Transmembrane</keyword>
<proteinExistence type="inferred from homology"/>
<keyword evidence="9" id="KW-0472">Membrane</keyword>
<organism evidence="16 17">
    <name type="scientific">Marinagarivorans cellulosilyticus</name>
    <dbReference type="NCBI Taxonomy" id="2721545"/>
    <lineage>
        <taxon>Bacteria</taxon>
        <taxon>Pseudomonadati</taxon>
        <taxon>Pseudomonadota</taxon>
        <taxon>Gammaproteobacteria</taxon>
        <taxon>Cellvibrionales</taxon>
        <taxon>Cellvibrionaceae</taxon>
        <taxon>Marinagarivorans</taxon>
    </lineage>
</organism>
<evidence type="ECO:0000256" key="6">
    <source>
        <dbReference type="ARBA" id="ARBA00022801"/>
    </source>
</evidence>
<evidence type="ECO:0000256" key="12">
    <source>
        <dbReference type="SAM" id="MobiDB-lite"/>
    </source>
</evidence>
<dbReference type="InterPro" id="IPR029058">
    <property type="entry name" value="AB_hydrolase_fold"/>
</dbReference>
<keyword evidence="5 13" id="KW-0732">Signal</keyword>
<dbReference type="GO" id="GO:0052689">
    <property type="term" value="F:carboxylic ester hydrolase activity"/>
    <property type="evidence" value="ECO:0007669"/>
    <property type="project" value="UniProtKB-KW"/>
</dbReference>
<dbReference type="Gene3D" id="2.60.120.430">
    <property type="entry name" value="Galactose-binding lectin"/>
    <property type="match status" value="1"/>
</dbReference>
<evidence type="ECO:0000256" key="2">
    <source>
        <dbReference type="ARBA" id="ARBA00009141"/>
    </source>
</evidence>
<protein>
    <recommendedName>
        <fullName evidence="18">Malectin domain-containing protein</fullName>
    </recommendedName>
</protein>
<evidence type="ECO:0000256" key="3">
    <source>
        <dbReference type="ARBA" id="ARBA00022487"/>
    </source>
</evidence>
<dbReference type="AlphaFoldDB" id="A0AAN1WLN1"/>
<feature type="region of interest" description="Disordered" evidence="12">
    <location>
        <begin position="62"/>
        <end position="85"/>
    </location>
</feature>
<feature type="chain" id="PRO_5042836071" description="Malectin domain-containing protein" evidence="13">
    <location>
        <begin position="23"/>
        <end position="637"/>
    </location>
</feature>
<evidence type="ECO:0000256" key="5">
    <source>
        <dbReference type="ARBA" id="ARBA00022729"/>
    </source>
</evidence>
<dbReference type="SUPFAM" id="SSF49785">
    <property type="entry name" value="Galactose-binding domain-like"/>
    <property type="match status" value="1"/>
</dbReference>
<dbReference type="InterPro" id="IPR008979">
    <property type="entry name" value="Galactose-bd-like_sf"/>
</dbReference>
<evidence type="ECO:0000259" key="15">
    <source>
        <dbReference type="Pfam" id="PF22244"/>
    </source>
</evidence>
<dbReference type="GO" id="GO:0016020">
    <property type="term" value="C:membrane"/>
    <property type="evidence" value="ECO:0007669"/>
    <property type="project" value="TreeGrafter"/>
</dbReference>
<dbReference type="Pfam" id="PF11721">
    <property type="entry name" value="Malectin"/>
    <property type="match status" value="1"/>
</dbReference>
<dbReference type="PANTHER" id="PTHR13460:SF0">
    <property type="entry name" value="MALECTIN"/>
    <property type="match status" value="1"/>
</dbReference>
<evidence type="ECO:0000256" key="10">
    <source>
        <dbReference type="ARBA" id="ARBA00023180"/>
    </source>
</evidence>
<evidence type="ECO:0000256" key="4">
    <source>
        <dbReference type="ARBA" id="ARBA00022692"/>
    </source>
</evidence>
<dbReference type="InterPro" id="IPR039155">
    <property type="entry name" value="MLEC"/>
</dbReference>
<keyword evidence="17" id="KW-1185">Reference proteome</keyword>
<feature type="domain" description="Malectin" evidence="14">
    <location>
        <begin position="93"/>
        <end position="224"/>
    </location>
</feature>
<accession>A0AAN1WLN1</accession>
<evidence type="ECO:0000256" key="9">
    <source>
        <dbReference type="ARBA" id="ARBA00023136"/>
    </source>
</evidence>
<dbReference type="EMBL" id="AP023086">
    <property type="protein sequence ID" value="BCD99792.1"/>
    <property type="molecule type" value="Genomic_DNA"/>
</dbReference>
<comment type="subcellular location">
    <subcellularLocation>
        <location evidence="1">Endoplasmic reticulum membrane</location>
        <topology evidence="1">Single-pass type I membrane protein</topology>
    </subcellularLocation>
</comment>
<name>A0AAN1WLN1_9GAMM</name>
<sequence>MVNNTMQYLSAKRIPLVAAVAAATLLSGCTGGDTSSSTVADSSAAAVVSSSVPAIVSSSSVAPVSSSSQPVSSSSIAVSSSSMGSSGTMPFLMGINVGGGEMTVQGNPYIADRFASSGTPNTTSDSIDGTTDDALYQSERYGDFTYQVPVTNATYAVELHFVEMYQTAAGARTFNASIEGQTVLDNFDIFANHGHDTAYTVRQDNVVVDDETLTITLEKLEDNATLSGITVYSSNGAFVEPPPPPPPPVSAENPGADCAVGSLPNGSSLPNNPNLPDPFTKLDGTRMTDKSEWRCRRQEILKQAYNYIYGEKPPKPDSVSGTVSASSISVNVMHEGKSLNFSASVTTPSGSGPFPAVIAFSAAPEMSALFRQNGVAVINFNSADLAIDTNSLSGPFFSLYQGQTNAGMLTAWSWGVSRLIDVLEANPGVINAQRLAVTGCSRLGKAAFIAGAFDGRIALTIPVESGVGGLSSLKLIPDLNGPGAGGEQPSHATTGYRPWFSPSAFTLVNQTDRLPVDTHEVVGLIAPRGLLVIDNHGRLTDWRGLNFESTYAATMAGKRIYEALGVEDAVTFVAEGQSHCSWHSAFNQPLTQNINRFLLGQSGNTGTVATDYGAISIDEWIDWTVPNLTGDLDLSVE</sequence>
<evidence type="ECO:0000256" key="13">
    <source>
        <dbReference type="SAM" id="SignalP"/>
    </source>
</evidence>
<evidence type="ECO:0000313" key="16">
    <source>
        <dbReference type="EMBL" id="BCD99792.1"/>
    </source>
</evidence>
<dbReference type="GO" id="GO:0030246">
    <property type="term" value="F:carbohydrate binding"/>
    <property type="evidence" value="ECO:0007669"/>
    <property type="project" value="InterPro"/>
</dbReference>
<evidence type="ECO:0000256" key="8">
    <source>
        <dbReference type="ARBA" id="ARBA00022989"/>
    </source>
</evidence>
<keyword evidence="11" id="KW-0119">Carbohydrate metabolism</keyword>
<dbReference type="InterPro" id="IPR021720">
    <property type="entry name" value="Malectin_dom"/>
</dbReference>
<feature type="signal peptide" evidence="13">
    <location>
        <begin position="1"/>
        <end position="22"/>
    </location>
</feature>
<dbReference type="PANTHER" id="PTHR13460">
    <property type="match status" value="1"/>
</dbReference>
<evidence type="ECO:0000259" key="14">
    <source>
        <dbReference type="Pfam" id="PF11721"/>
    </source>
</evidence>
<comment type="similarity">
    <text evidence="2">Belongs to the malectin family.</text>
</comment>
<keyword evidence="7" id="KW-0256">Endoplasmic reticulum</keyword>
<keyword evidence="10" id="KW-0325">Glycoprotein</keyword>
<keyword evidence="8" id="KW-1133">Transmembrane helix</keyword>
<gene>
    <name evidence="16" type="ORF">MARGE09_P3994</name>
</gene>
<evidence type="ECO:0000256" key="11">
    <source>
        <dbReference type="ARBA" id="ARBA00023277"/>
    </source>
</evidence>
<keyword evidence="3" id="KW-0719">Serine esterase</keyword>
<evidence type="ECO:0008006" key="18">
    <source>
        <dbReference type="Google" id="ProtNLM"/>
    </source>
</evidence>
<feature type="compositionally biased region" description="Low complexity" evidence="12">
    <location>
        <begin position="265"/>
        <end position="274"/>
    </location>
</feature>
<evidence type="ECO:0000256" key="1">
    <source>
        <dbReference type="ARBA" id="ARBA00004115"/>
    </source>
</evidence>
<feature type="region of interest" description="Disordered" evidence="12">
    <location>
        <begin position="265"/>
        <end position="285"/>
    </location>
</feature>
<dbReference type="Proteomes" id="UP001320119">
    <property type="component" value="Chromosome"/>
</dbReference>
<dbReference type="Gene3D" id="3.40.50.1820">
    <property type="entry name" value="alpha/beta hydrolase"/>
    <property type="match status" value="1"/>
</dbReference>